<dbReference type="PROSITE" id="PS50011">
    <property type="entry name" value="PROTEIN_KINASE_DOM"/>
    <property type="match status" value="1"/>
</dbReference>
<reference evidence="15 16" key="1">
    <citation type="submission" date="2018-10" db="EMBL/GenBank/DDBJ databases">
        <title>A high-quality apple genome assembly.</title>
        <authorList>
            <person name="Hu J."/>
        </authorList>
    </citation>
    <scope>NUCLEOTIDE SEQUENCE [LARGE SCALE GENOMIC DNA]</scope>
    <source>
        <strain evidence="16">cv. HFTH1</strain>
        <tissue evidence="15">Young leaf</tissue>
    </source>
</reference>
<evidence type="ECO:0000256" key="7">
    <source>
        <dbReference type="ARBA" id="ARBA00022777"/>
    </source>
</evidence>
<dbReference type="EC" id="2.7.11.1" evidence="2"/>
<evidence type="ECO:0000256" key="2">
    <source>
        <dbReference type="ARBA" id="ARBA00012513"/>
    </source>
</evidence>
<gene>
    <name evidence="15" type="ORF">DVH24_024810</name>
</gene>
<dbReference type="GO" id="GO:0016020">
    <property type="term" value="C:membrane"/>
    <property type="evidence" value="ECO:0007669"/>
    <property type="project" value="UniProtKB-SubCell"/>
</dbReference>
<feature type="transmembrane region" description="Helical" evidence="13">
    <location>
        <begin position="34"/>
        <end position="56"/>
    </location>
</feature>
<evidence type="ECO:0000256" key="10">
    <source>
        <dbReference type="ARBA" id="ARBA00023136"/>
    </source>
</evidence>
<dbReference type="InterPro" id="IPR011009">
    <property type="entry name" value="Kinase-like_dom_sf"/>
</dbReference>
<dbReference type="Pfam" id="PF00069">
    <property type="entry name" value="Pkinase"/>
    <property type="match status" value="1"/>
</dbReference>
<keyword evidence="8" id="KW-0067">ATP-binding</keyword>
<evidence type="ECO:0000256" key="11">
    <source>
        <dbReference type="ARBA" id="ARBA00047899"/>
    </source>
</evidence>
<dbReference type="Proteomes" id="UP000290289">
    <property type="component" value="Chromosome 7"/>
</dbReference>
<dbReference type="GO" id="GO:0005524">
    <property type="term" value="F:ATP binding"/>
    <property type="evidence" value="ECO:0007669"/>
    <property type="project" value="UniProtKB-KW"/>
</dbReference>
<feature type="transmembrane region" description="Helical" evidence="13">
    <location>
        <begin position="12"/>
        <end position="27"/>
    </location>
</feature>
<sequence length="264" mass="29966">MATWHQHDAGKQWIANISFYIISYYLTSFFGAKLWVLLVIFIALFTVITLITVITVDENPPIPTFISPIPLFPKPHDVYCNSSLEQRLLSLNMSEIEMTSGKLQQHGRVFSDQLSCNEASGRIRNSNVMELGPVSVHSQMVKDVWRGNKFQVEDFIAAIVRHKNLDKLLGYRIERVFRLAYLHEDIEPKILCRSLISSNVSDFGLAKLYSPEWGITIMGSLGYIAPKYASPGDFTEKSDIYSFGVLVMEIIMGRSPIDRSQPQV</sequence>
<dbReference type="PANTHER" id="PTHR47984">
    <property type="entry name" value="OS01G0323000 PROTEIN"/>
    <property type="match status" value="1"/>
</dbReference>
<dbReference type="EMBL" id="RDQH01000333">
    <property type="protein sequence ID" value="RXH95126.1"/>
    <property type="molecule type" value="Genomic_DNA"/>
</dbReference>
<keyword evidence="6" id="KW-0547">Nucleotide-binding</keyword>
<evidence type="ECO:0000256" key="3">
    <source>
        <dbReference type="ARBA" id="ARBA00022553"/>
    </source>
</evidence>
<comment type="catalytic activity">
    <reaction evidence="11">
        <text>L-threonyl-[protein] + ATP = O-phospho-L-threonyl-[protein] + ADP + H(+)</text>
        <dbReference type="Rhea" id="RHEA:46608"/>
        <dbReference type="Rhea" id="RHEA-COMP:11060"/>
        <dbReference type="Rhea" id="RHEA-COMP:11605"/>
        <dbReference type="ChEBI" id="CHEBI:15378"/>
        <dbReference type="ChEBI" id="CHEBI:30013"/>
        <dbReference type="ChEBI" id="CHEBI:30616"/>
        <dbReference type="ChEBI" id="CHEBI:61977"/>
        <dbReference type="ChEBI" id="CHEBI:456216"/>
        <dbReference type="EC" id="2.7.11.1"/>
    </reaction>
</comment>
<organism evidence="15 16">
    <name type="scientific">Malus domestica</name>
    <name type="common">Apple</name>
    <name type="synonym">Pyrus malus</name>
    <dbReference type="NCBI Taxonomy" id="3750"/>
    <lineage>
        <taxon>Eukaryota</taxon>
        <taxon>Viridiplantae</taxon>
        <taxon>Streptophyta</taxon>
        <taxon>Embryophyta</taxon>
        <taxon>Tracheophyta</taxon>
        <taxon>Spermatophyta</taxon>
        <taxon>Magnoliopsida</taxon>
        <taxon>eudicotyledons</taxon>
        <taxon>Gunneridae</taxon>
        <taxon>Pentapetalae</taxon>
        <taxon>rosids</taxon>
        <taxon>fabids</taxon>
        <taxon>Rosales</taxon>
        <taxon>Rosaceae</taxon>
        <taxon>Amygdaloideae</taxon>
        <taxon>Maleae</taxon>
        <taxon>Malus</taxon>
    </lineage>
</organism>
<dbReference type="SUPFAM" id="SSF56112">
    <property type="entry name" value="Protein kinase-like (PK-like)"/>
    <property type="match status" value="1"/>
</dbReference>
<comment type="caution">
    <text evidence="15">The sequence shown here is derived from an EMBL/GenBank/DDBJ whole genome shotgun (WGS) entry which is preliminary data.</text>
</comment>
<keyword evidence="5 13" id="KW-0812">Transmembrane</keyword>
<accession>A0A498JJ83</accession>
<keyword evidence="9 13" id="KW-1133">Transmembrane helix</keyword>
<evidence type="ECO:0000256" key="5">
    <source>
        <dbReference type="ARBA" id="ARBA00022692"/>
    </source>
</evidence>
<evidence type="ECO:0000256" key="6">
    <source>
        <dbReference type="ARBA" id="ARBA00022741"/>
    </source>
</evidence>
<keyword evidence="10 13" id="KW-0472">Membrane</keyword>
<evidence type="ECO:0000313" key="16">
    <source>
        <dbReference type="Proteomes" id="UP000290289"/>
    </source>
</evidence>
<keyword evidence="7" id="KW-0418">Kinase</keyword>
<comment type="subcellular location">
    <subcellularLocation>
        <location evidence="1">Membrane</location>
        <topology evidence="1">Single-pass membrane protein</topology>
    </subcellularLocation>
</comment>
<evidence type="ECO:0000256" key="1">
    <source>
        <dbReference type="ARBA" id="ARBA00004167"/>
    </source>
</evidence>
<evidence type="ECO:0000256" key="9">
    <source>
        <dbReference type="ARBA" id="ARBA00022989"/>
    </source>
</evidence>
<keyword evidence="4" id="KW-0808">Transferase</keyword>
<dbReference type="InterPro" id="IPR000719">
    <property type="entry name" value="Prot_kinase_dom"/>
</dbReference>
<evidence type="ECO:0000256" key="13">
    <source>
        <dbReference type="SAM" id="Phobius"/>
    </source>
</evidence>
<evidence type="ECO:0000256" key="12">
    <source>
        <dbReference type="ARBA" id="ARBA00048679"/>
    </source>
</evidence>
<dbReference type="InterPro" id="IPR052232">
    <property type="entry name" value="RLK_Ser/Thr-Kinase"/>
</dbReference>
<dbReference type="GO" id="GO:0004674">
    <property type="term" value="F:protein serine/threonine kinase activity"/>
    <property type="evidence" value="ECO:0007669"/>
    <property type="project" value="UniProtKB-EC"/>
</dbReference>
<proteinExistence type="predicted"/>
<keyword evidence="3" id="KW-0597">Phosphoprotein</keyword>
<evidence type="ECO:0000313" key="15">
    <source>
        <dbReference type="EMBL" id="RXH95126.1"/>
    </source>
</evidence>
<comment type="catalytic activity">
    <reaction evidence="12">
        <text>L-seryl-[protein] + ATP = O-phospho-L-seryl-[protein] + ADP + H(+)</text>
        <dbReference type="Rhea" id="RHEA:17989"/>
        <dbReference type="Rhea" id="RHEA-COMP:9863"/>
        <dbReference type="Rhea" id="RHEA-COMP:11604"/>
        <dbReference type="ChEBI" id="CHEBI:15378"/>
        <dbReference type="ChEBI" id="CHEBI:29999"/>
        <dbReference type="ChEBI" id="CHEBI:30616"/>
        <dbReference type="ChEBI" id="CHEBI:83421"/>
        <dbReference type="ChEBI" id="CHEBI:456216"/>
        <dbReference type="EC" id="2.7.11.1"/>
    </reaction>
</comment>
<evidence type="ECO:0000256" key="4">
    <source>
        <dbReference type="ARBA" id="ARBA00022679"/>
    </source>
</evidence>
<dbReference type="AlphaFoldDB" id="A0A498JJ83"/>
<evidence type="ECO:0000259" key="14">
    <source>
        <dbReference type="PROSITE" id="PS50011"/>
    </source>
</evidence>
<dbReference type="PANTHER" id="PTHR47984:SF15">
    <property type="entry name" value="PROTEIN KINASE DOMAIN-CONTAINING PROTEIN"/>
    <property type="match status" value="1"/>
</dbReference>
<keyword evidence="16" id="KW-1185">Reference proteome</keyword>
<dbReference type="Gene3D" id="1.10.510.10">
    <property type="entry name" value="Transferase(Phosphotransferase) domain 1"/>
    <property type="match status" value="1"/>
</dbReference>
<name>A0A498JJ83_MALDO</name>
<feature type="domain" description="Protein kinase" evidence="14">
    <location>
        <begin position="19"/>
        <end position="264"/>
    </location>
</feature>
<protein>
    <recommendedName>
        <fullName evidence="2">non-specific serine/threonine protein kinase</fullName>
        <ecNumber evidence="2">2.7.11.1</ecNumber>
    </recommendedName>
</protein>
<evidence type="ECO:0000256" key="8">
    <source>
        <dbReference type="ARBA" id="ARBA00022840"/>
    </source>
</evidence>